<protein>
    <submittedName>
        <fullName evidence="1">Uncharacterized protein</fullName>
    </submittedName>
</protein>
<sequence length="68" mass="8193">MELILKQILEKTKNLSDYVLEEVLTNVKIRMCIKNIFKGGVIERNPENRRKALKRYFKFMISLHKKKL</sequence>
<proteinExistence type="predicted"/>
<evidence type="ECO:0000313" key="2">
    <source>
        <dbReference type="Proteomes" id="UP000486903"/>
    </source>
</evidence>
<organism evidence="1 2">
    <name type="scientific">Clostridium botulinum</name>
    <dbReference type="NCBI Taxonomy" id="1491"/>
    <lineage>
        <taxon>Bacteria</taxon>
        <taxon>Bacillati</taxon>
        <taxon>Bacillota</taxon>
        <taxon>Clostridia</taxon>
        <taxon>Eubacteriales</taxon>
        <taxon>Clostridiaceae</taxon>
        <taxon>Clostridium</taxon>
    </lineage>
</organism>
<dbReference type="Proteomes" id="UP000486903">
    <property type="component" value="Unassembled WGS sequence"/>
</dbReference>
<name>A0A6B4JPI0_CLOBO</name>
<accession>A0A6B4JPI0</accession>
<dbReference type="RefSeq" id="WP_003370617.1">
    <property type="nucleotide sequence ID" value="NZ_JACBBA010000006.1"/>
</dbReference>
<gene>
    <name evidence="1" type="ORF">FDG31_09145</name>
</gene>
<comment type="caution">
    <text evidence="1">The sequence shown here is derived from an EMBL/GenBank/DDBJ whole genome shotgun (WGS) entry which is preliminary data.</text>
</comment>
<evidence type="ECO:0000313" key="1">
    <source>
        <dbReference type="EMBL" id="NFV26336.1"/>
    </source>
</evidence>
<reference evidence="1 2" key="1">
    <citation type="submission" date="2019-04" db="EMBL/GenBank/DDBJ databases">
        <title>Genome sequencing of Clostridium botulinum Groups I-IV and Clostridium butyricum.</title>
        <authorList>
            <person name="Brunt J."/>
            <person name="Van Vliet A.H.M."/>
            <person name="Stringer S.C."/>
            <person name="Carter A.T."/>
            <person name="Peck M.W."/>
        </authorList>
    </citation>
    <scope>NUCLEOTIDE SEQUENCE [LARGE SCALE GENOMIC DNA]</scope>
    <source>
        <strain evidence="1 2">BL81</strain>
    </source>
</reference>
<dbReference type="AlphaFoldDB" id="A0A6B4JPI0"/>
<dbReference type="EMBL" id="SXFB01000005">
    <property type="protein sequence ID" value="NFV26336.1"/>
    <property type="molecule type" value="Genomic_DNA"/>
</dbReference>